<comment type="caution">
    <text evidence="1">The sequence shown here is derived from an EMBL/GenBank/DDBJ whole genome shotgun (WGS) entry which is preliminary data.</text>
</comment>
<proteinExistence type="predicted"/>
<dbReference type="AlphaFoldDB" id="A0A5N6LMV4"/>
<evidence type="ECO:0000313" key="1">
    <source>
        <dbReference type="EMBL" id="KAD2393509.1"/>
    </source>
</evidence>
<organism evidence="1 2">
    <name type="scientific">Mikania micrantha</name>
    <name type="common">bitter vine</name>
    <dbReference type="NCBI Taxonomy" id="192012"/>
    <lineage>
        <taxon>Eukaryota</taxon>
        <taxon>Viridiplantae</taxon>
        <taxon>Streptophyta</taxon>
        <taxon>Embryophyta</taxon>
        <taxon>Tracheophyta</taxon>
        <taxon>Spermatophyta</taxon>
        <taxon>Magnoliopsida</taxon>
        <taxon>eudicotyledons</taxon>
        <taxon>Gunneridae</taxon>
        <taxon>Pentapetalae</taxon>
        <taxon>asterids</taxon>
        <taxon>campanulids</taxon>
        <taxon>Asterales</taxon>
        <taxon>Asteraceae</taxon>
        <taxon>Asteroideae</taxon>
        <taxon>Heliantheae alliance</taxon>
        <taxon>Eupatorieae</taxon>
        <taxon>Mikania</taxon>
    </lineage>
</organism>
<dbReference type="Proteomes" id="UP000326396">
    <property type="component" value="Linkage Group LG9"/>
</dbReference>
<protein>
    <submittedName>
        <fullName evidence="1">Uncharacterized protein</fullName>
    </submittedName>
</protein>
<name>A0A5N6LMV4_9ASTR</name>
<gene>
    <name evidence="1" type="ORF">E3N88_40486</name>
</gene>
<keyword evidence="2" id="KW-1185">Reference proteome</keyword>
<reference evidence="1 2" key="1">
    <citation type="submission" date="2019-05" db="EMBL/GenBank/DDBJ databases">
        <title>Mikania micrantha, genome provides insights into the molecular mechanism of rapid growth.</title>
        <authorList>
            <person name="Liu B."/>
        </authorList>
    </citation>
    <scope>NUCLEOTIDE SEQUENCE [LARGE SCALE GENOMIC DNA]</scope>
    <source>
        <strain evidence="1">NLD-2019</strain>
        <tissue evidence="1">Leaf</tissue>
    </source>
</reference>
<accession>A0A5N6LMV4</accession>
<sequence>MSIERFAMHLGIYYEPETILDDFTQWLTQGEEGVMRAWWAQISDTSFTDHRIAARCDETAQQMAEADRRRAAWEAPVERRLDRYEDFVQWTVASEHA</sequence>
<evidence type="ECO:0000313" key="2">
    <source>
        <dbReference type="Proteomes" id="UP000326396"/>
    </source>
</evidence>
<dbReference type="EMBL" id="SZYD01000019">
    <property type="protein sequence ID" value="KAD2393509.1"/>
    <property type="molecule type" value="Genomic_DNA"/>
</dbReference>